<protein>
    <submittedName>
        <fullName evidence="1">Gp30</fullName>
    </submittedName>
</protein>
<dbReference type="Proteomes" id="UP000069443">
    <property type="component" value="Unassembled WGS sequence"/>
</dbReference>
<reference evidence="2" key="2">
    <citation type="submission" date="2016-02" db="EMBL/GenBank/DDBJ databases">
        <title>Draft genome sequence of five rapidly growing Mycobacterium species.</title>
        <authorList>
            <person name="Katahira K."/>
            <person name="Gotou Y."/>
            <person name="Iida K."/>
            <person name="Ogura Y."/>
            <person name="Hayashi T."/>
        </authorList>
    </citation>
    <scope>NUCLEOTIDE SEQUENCE [LARGE SCALE GENOMIC DNA]</scope>
    <source>
        <strain evidence="2">JCM15298</strain>
    </source>
</reference>
<dbReference type="RefSeq" id="WP_062656683.1">
    <property type="nucleotide sequence ID" value="NZ_BCSY01000039.1"/>
</dbReference>
<dbReference type="STRING" id="228230.RMCC_2461"/>
<evidence type="ECO:0000313" key="1">
    <source>
        <dbReference type="EMBL" id="GAS95495.1"/>
    </source>
</evidence>
<accession>A0A117I9Z2</accession>
<dbReference type="EMBL" id="BCSY01000039">
    <property type="protein sequence ID" value="GAS95495.1"/>
    <property type="molecule type" value="Genomic_DNA"/>
</dbReference>
<comment type="caution">
    <text evidence="1">The sequence shown here is derived from an EMBL/GenBank/DDBJ whole genome shotgun (WGS) entry which is preliminary data.</text>
</comment>
<evidence type="ECO:0000313" key="2">
    <source>
        <dbReference type="Proteomes" id="UP000069443"/>
    </source>
</evidence>
<keyword evidence="2" id="KW-1185">Reference proteome</keyword>
<name>A0A117I9Z2_MYCCR</name>
<dbReference type="InterPro" id="IPR029063">
    <property type="entry name" value="SAM-dependent_MTases_sf"/>
</dbReference>
<gene>
    <name evidence="1" type="ORF">RMCC_2461</name>
</gene>
<reference evidence="2" key="1">
    <citation type="journal article" date="2016" name="Genome Announc.">
        <title>Draft Genome Sequences of Five Rapidly Growing Mycobacterium Species, M. thermoresistibile, M. fortuitum subsp. acetamidolyticum, M. canariasense, M. brisbanense, and M. novocastrense.</title>
        <authorList>
            <person name="Katahira K."/>
            <person name="Ogura Y."/>
            <person name="Gotoh Y."/>
            <person name="Hayashi T."/>
        </authorList>
    </citation>
    <scope>NUCLEOTIDE SEQUENCE [LARGE SCALE GENOMIC DNA]</scope>
    <source>
        <strain evidence="2">JCM15298</strain>
    </source>
</reference>
<organism evidence="1 2">
    <name type="scientific">Mycolicibacterium canariasense</name>
    <name type="common">Mycobacterium canariasense</name>
    <dbReference type="NCBI Taxonomy" id="228230"/>
    <lineage>
        <taxon>Bacteria</taxon>
        <taxon>Bacillati</taxon>
        <taxon>Actinomycetota</taxon>
        <taxon>Actinomycetes</taxon>
        <taxon>Mycobacteriales</taxon>
        <taxon>Mycobacteriaceae</taxon>
        <taxon>Mycolicibacterium</taxon>
    </lineage>
</organism>
<proteinExistence type="predicted"/>
<sequence length="221" mass="24217">MKPLLLDLFCGAGGAAAGYHRAGFDVVGVDINPQPNYPFTFIQGDASHFLSAWCRGSLIAAHQLPFAAVHASPPCQRYSAMSKCRPEIANKYPDLVDPVRELLLETGLPYVIENVPGAPLRNPVMLCGQMFGQELYRHRLFESNVPITAPQHPKHVIPASKAGHWKPGTIMSISGHVSPIAKAREVMGIEWMSREELAESIPPSYTQWVGKQLLRAVELAA</sequence>
<dbReference type="Gene3D" id="3.40.50.150">
    <property type="entry name" value="Vaccinia Virus protein VP39"/>
    <property type="match status" value="1"/>
</dbReference>
<dbReference type="AlphaFoldDB" id="A0A117I9Z2"/>
<dbReference type="SUPFAM" id="SSF53335">
    <property type="entry name" value="S-adenosyl-L-methionine-dependent methyltransferases"/>
    <property type="match status" value="1"/>
</dbReference>
<dbReference type="OrthoDB" id="3476156at2"/>